<proteinExistence type="predicted"/>
<feature type="non-terminal residue" evidence="1">
    <location>
        <position position="163"/>
    </location>
</feature>
<protein>
    <submittedName>
        <fullName evidence="1">Uncharacterized protein</fullName>
    </submittedName>
</protein>
<dbReference type="EMBL" id="GL870885">
    <property type="protein sequence ID" value="EIJ87178.1"/>
    <property type="molecule type" value="Genomic_DNA"/>
</dbReference>
<dbReference type="InParanoid" id="I3ED81"/>
<gene>
    <name evidence="1" type="ORF">NEQG_02635</name>
</gene>
<dbReference type="HOGENOM" id="CLU_1635843_0_0_1"/>
<keyword evidence="2" id="KW-1185">Reference proteome</keyword>
<accession>I3ED81</accession>
<reference evidence="1" key="1">
    <citation type="submission" date="2011-01" db="EMBL/GenBank/DDBJ databases">
        <title>The Genome Sequence of Nematocida parisii strain ERTm3.</title>
        <authorList>
            <consortium name="The Broad Institute Genome Sequencing Platform"/>
            <consortium name="The Broad Institute Genome Sequencing Center for Infectious Disease"/>
            <person name="Cuomo C."/>
            <person name="Troemel E."/>
            <person name="Young S.K."/>
            <person name="Zeng Q."/>
            <person name="Gargeya S."/>
            <person name="Fitzgerald M."/>
            <person name="Haas B."/>
            <person name="Abouelleil A."/>
            <person name="Alvarado L."/>
            <person name="Arachchi H.M."/>
            <person name="Berlin A."/>
            <person name="Chapman S.B."/>
            <person name="Gearin G."/>
            <person name="Goldberg J."/>
            <person name="Griggs A."/>
            <person name="Gujja S."/>
            <person name="Hansen M."/>
            <person name="Heiman D."/>
            <person name="Howarth C."/>
            <person name="Larimer J."/>
            <person name="Lui A."/>
            <person name="MacDonald P.J.P."/>
            <person name="McCowen C."/>
            <person name="Montmayeur A."/>
            <person name="Murphy C."/>
            <person name="Neiman D."/>
            <person name="Pearson M."/>
            <person name="Priest M."/>
            <person name="Roberts A."/>
            <person name="Saif S."/>
            <person name="Shea T."/>
            <person name="Sisk P."/>
            <person name="Stolte C."/>
            <person name="Sykes S."/>
            <person name="Wortman J."/>
            <person name="Nusbaum C."/>
            <person name="Birren B."/>
        </authorList>
    </citation>
    <scope>NUCLEOTIDE SEQUENCE</scope>
    <source>
        <strain evidence="1">ERTm3</strain>
    </source>
</reference>
<dbReference type="OrthoDB" id="10656111at2759"/>
<name>I3ED81_NEMP3</name>
<organism evidence="1 2">
    <name type="scientific">Nematocida parisii (strain ERTm3)</name>
    <name type="common">Nematode killer fungus</name>
    <dbReference type="NCBI Taxonomy" id="935791"/>
    <lineage>
        <taxon>Eukaryota</taxon>
        <taxon>Fungi</taxon>
        <taxon>Fungi incertae sedis</taxon>
        <taxon>Microsporidia</taxon>
        <taxon>Nematocida</taxon>
    </lineage>
</organism>
<dbReference type="AlphaFoldDB" id="I3ED81"/>
<evidence type="ECO:0000313" key="2">
    <source>
        <dbReference type="Proteomes" id="UP000002872"/>
    </source>
</evidence>
<dbReference type="VEuPathDB" id="MicrosporidiaDB:NEQG_02635"/>
<dbReference type="Proteomes" id="UP000002872">
    <property type="component" value="Unassembled WGS sequence"/>
</dbReference>
<sequence length="163" mass="18350">MKNIELLISTSGVVNHHSMLKAMQTYRLLEIKNLVWELEWLMEEAFQSTPCKCAQNKGNTKKGKGSAGCKQSEIEEKILFKKAQNAHLFKYLAANGVNQISSLSKHVRNIMHVYIEEELNSDQELGKSAQRLEREVNTDAATLLHLISKLSPETATLEQLAAI</sequence>
<evidence type="ECO:0000313" key="1">
    <source>
        <dbReference type="EMBL" id="EIJ87178.1"/>
    </source>
</evidence>